<dbReference type="AlphaFoldDB" id="A0A6J4IH29"/>
<dbReference type="EMBL" id="CADCTA010000078">
    <property type="protein sequence ID" value="CAA9250102.1"/>
    <property type="molecule type" value="Genomic_DNA"/>
</dbReference>
<sequence length="54" mass="5785">MPEEWVSRWRTAIFAHLGGSCGRCFVTLSSGATFPSSTSIMSATAVNCFVSEPI</sequence>
<proteinExistence type="predicted"/>
<protein>
    <submittedName>
        <fullName evidence="1">Uncharacterized protein</fullName>
    </submittedName>
</protein>
<name>A0A6J4IH29_9BACT</name>
<reference evidence="1" key="1">
    <citation type="submission" date="2020-02" db="EMBL/GenBank/DDBJ databases">
        <authorList>
            <person name="Meier V. D."/>
        </authorList>
    </citation>
    <scope>NUCLEOTIDE SEQUENCE</scope>
    <source>
        <strain evidence="1">AVDCRST_MAG42</strain>
    </source>
</reference>
<gene>
    <name evidence="1" type="ORF">AVDCRST_MAG42-2176</name>
</gene>
<organism evidence="1">
    <name type="scientific">uncultured Chthoniobacterales bacterium</name>
    <dbReference type="NCBI Taxonomy" id="1836801"/>
    <lineage>
        <taxon>Bacteria</taxon>
        <taxon>Pseudomonadati</taxon>
        <taxon>Verrucomicrobiota</taxon>
        <taxon>Spartobacteria</taxon>
        <taxon>Chthoniobacterales</taxon>
        <taxon>environmental samples</taxon>
    </lineage>
</organism>
<evidence type="ECO:0000313" key="1">
    <source>
        <dbReference type="EMBL" id="CAA9250102.1"/>
    </source>
</evidence>
<accession>A0A6J4IH29</accession>